<dbReference type="InterPro" id="IPR013320">
    <property type="entry name" value="ConA-like_dom_sf"/>
</dbReference>
<evidence type="ECO:0000313" key="2">
    <source>
        <dbReference type="Proteomes" id="UP000713222"/>
    </source>
</evidence>
<dbReference type="Proteomes" id="UP000713222">
    <property type="component" value="Unassembled WGS sequence"/>
</dbReference>
<name>A0A964V4C0_9PROT</name>
<proteinExistence type="predicted"/>
<sequence length="285" mass="29667">MALLLTADGSGLQRAGRGLSFAGSAAPSVPWTPSNLTSVVAWWDASDSATVTYSTGTSVSNWSSKVGSYALTQATSSKQPSHSGSVNSKSTIVFDGNSDGLSVGSFNLTAGGQKFSIWLVATAANTADDMVFAEHTTNFNGTSGAFICYRASTKSLHFGKKSGGNWAAWESSSLLTTTPAIGISTHDGTLSSEESKVYFNGALNGAALSGFNSDTNSNNISDTLYVGSRANSSLYLNGQICEIGFTTTAMSLDDRQKLEGYLAHKWGLTASLPSDHPYKSATPTV</sequence>
<reference evidence="1" key="1">
    <citation type="submission" date="2018-10" db="EMBL/GenBank/DDBJ databases">
        <title>Iterative Subtractive Binning of Freshwater Chronoseries Metagenomes Recovers Nearly Complete Genomes from over Four Hundred Novel Species.</title>
        <authorList>
            <person name="Rodriguez-R L.M."/>
            <person name="Tsementzi D."/>
            <person name="Luo C."/>
            <person name="Konstantinidis K.T."/>
        </authorList>
    </citation>
    <scope>NUCLEOTIDE SEQUENCE</scope>
    <source>
        <strain evidence="1">WB7_6_001</strain>
    </source>
</reference>
<dbReference type="EMBL" id="RGET01000002">
    <property type="protein sequence ID" value="NBN87534.1"/>
    <property type="molecule type" value="Genomic_DNA"/>
</dbReference>
<gene>
    <name evidence="1" type="ORF">EBV32_00345</name>
</gene>
<comment type="caution">
    <text evidence="1">The sequence shown here is derived from an EMBL/GenBank/DDBJ whole genome shotgun (WGS) entry which is preliminary data.</text>
</comment>
<protein>
    <recommendedName>
        <fullName evidence="3">LamG domain-containing protein</fullName>
    </recommendedName>
</protein>
<dbReference type="AlphaFoldDB" id="A0A964V4C0"/>
<dbReference type="SUPFAM" id="SSF49899">
    <property type="entry name" value="Concanavalin A-like lectins/glucanases"/>
    <property type="match status" value="1"/>
</dbReference>
<evidence type="ECO:0008006" key="3">
    <source>
        <dbReference type="Google" id="ProtNLM"/>
    </source>
</evidence>
<evidence type="ECO:0000313" key="1">
    <source>
        <dbReference type="EMBL" id="NBN87534.1"/>
    </source>
</evidence>
<organism evidence="1 2">
    <name type="scientific">Candidatus Fonsibacter lacus</name>
    <dbReference type="NCBI Taxonomy" id="2576439"/>
    <lineage>
        <taxon>Bacteria</taxon>
        <taxon>Pseudomonadati</taxon>
        <taxon>Pseudomonadota</taxon>
        <taxon>Alphaproteobacteria</taxon>
        <taxon>Candidatus Pelagibacterales</taxon>
        <taxon>Candidatus Pelagibacterales incertae sedis</taxon>
        <taxon>Candidatus Fonsibacter</taxon>
    </lineage>
</organism>
<accession>A0A964V4C0</accession>